<dbReference type="InterPro" id="IPR010982">
    <property type="entry name" value="Lambda_DNA-bd_dom_sf"/>
</dbReference>
<name>A0A8S0WNQ0_9FIRM</name>
<reference evidence="5" key="1">
    <citation type="submission" date="2014-11" db="EMBL/GenBank/DDBJ databases">
        <authorList>
            <person name="Hornung B.V."/>
        </authorList>
    </citation>
    <scope>NUCLEOTIDE SEQUENCE</scope>
    <source>
        <strain evidence="5">INE</strain>
    </source>
</reference>
<evidence type="ECO:0000313" key="6">
    <source>
        <dbReference type="Proteomes" id="UP001071230"/>
    </source>
</evidence>
<accession>A0A8S0WNQ0</accession>
<dbReference type="Gene3D" id="1.25.40.10">
    <property type="entry name" value="Tetratricopeptide repeat domain"/>
    <property type="match status" value="2"/>
</dbReference>
<proteinExistence type="predicted"/>
<dbReference type="InterPro" id="IPR019734">
    <property type="entry name" value="TPR_rpt"/>
</dbReference>
<dbReference type="SMART" id="SM00530">
    <property type="entry name" value="HTH_XRE"/>
    <property type="match status" value="1"/>
</dbReference>
<dbReference type="AlphaFoldDB" id="A0A8S0WNQ0"/>
<dbReference type="EMBL" id="LR746496">
    <property type="protein sequence ID" value="CAA7601434.1"/>
    <property type="molecule type" value="Genomic_DNA"/>
</dbReference>
<keyword evidence="6" id="KW-1185">Reference proteome</keyword>
<dbReference type="Proteomes" id="UP000836597">
    <property type="component" value="Chromosome"/>
</dbReference>
<feature type="repeat" description="TPR" evidence="1">
    <location>
        <begin position="211"/>
        <end position="244"/>
    </location>
</feature>
<dbReference type="SMART" id="SM00028">
    <property type="entry name" value="TPR"/>
    <property type="match status" value="4"/>
</dbReference>
<dbReference type="InterPro" id="IPR052384">
    <property type="entry name" value="TMTC_O-mannosyltransferase"/>
</dbReference>
<dbReference type="GO" id="GO:0035269">
    <property type="term" value="P:protein O-linked glycosylation via mannose"/>
    <property type="evidence" value="ECO:0007669"/>
    <property type="project" value="TreeGrafter"/>
</dbReference>
<evidence type="ECO:0000313" key="5">
    <source>
        <dbReference type="EMBL" id="CEJ08865.1"/>
    </source>
</evidence>
<dbReference type="InterPro" id="IPR001387">
    <property type="entry name" value="Cro/C1-type_HTH"/>
</dbReference>
<dbReference type="Proteomes" id="UP001071230">
    <property type="component" value="Unassembled WGS sequence"/>
</dbReference>
<dbReference type="GO" id="GO:0003677">
    <property type="term" value="F:DNA binding"/>
    <property type="evidence" value="ECO:0007669"/>
    <property type="project" value="InterPro"/>
</dbReference>
<feature type="domain" description="HTH cro/C1-type" evidence="3">
    <location>
        <begin position="12"/>
        <end position="60"/>
    </location>
</feature>
<dbReference type="PROSITE" id="PS50005">
    <property type="entry name" value="TPR"/>
    <property type="match status" value="1"/>
</dbReference>
<protein>
    <submittedName>
        <fullName evidence="4">Cro/C1-type HTH domain protein</fullName>
    </submittedName>
    <submittedName>
        <fullName evidence="5">Helix-turn-helix domain protein</fullName>
    </submittedName>
</protein>
<dbReference type="SUPFAM" id="SSF47413">
    <property type="entry name" value="lambda repressor-like DNA-binding domains"/>
    <property type="match status" value="1"/>
</dbReference>
<dbReference type="Gene3D" id="1.10.260.40">
    <property type="entry name" value="lambda repressor-like DNA-binding domains"/>
    <property type="match status" value="1"/>
</dbReference>
<dbReference type="KEGG" id="aacx:DEACI_2101"/>
<dbReference type="Pfam" id="PF13424">
    <property type="entry name" value="TPR_12"/>
    <property type="match status" value="2"/>
</dbReference>
<sequence>MSNLLGDYLAGKGLSQAEIARRAGVSKSYLSMIAHGQRRSLNPLIVERLARELGLAPPELKSLLGHGSETQPARSGVYPGTGNDGPGQSGLALFYQALEQGLRAEHANNRNELERVCRVIAGMDQGLVPLRRNFLCWHEALELAWQNRFEQSLAVLRAAVGFKPTSPLERRFKAKIIGDIGAVLVARGCYKEALKSLRLSLILWDEGEQGAVVNLNLGTLFRRTDNFADAVEAYEKAVLMGSPSLKLLAYAGLGQVSLDQGGLGQARKYLLKGYALSRSLKDAPQRADILCNLGKYYKEAGKQSRAVYLLSKGLEIASVDGNTRTKLYLLAELADIYLVNGRLKQADRILARIEEDAAADGGDVLLAGLCLTALAKKGLCLGQIQQSLLVLNRCYRALSKFAPTAEFETCCDLLRQAHVRLRKPQEAAFFAGEVRRARKALKRRT</sequence>
<dbReference type="CDD" id="cd00093">
    <property type="entry name" value="HTH_XRE"/>
    <property type="match status" value="1"/>
</dbReference>
<dbReference type="PANTHER" id="PTHR44216">
    <property type="entry name" value="PROTEIN O-MANNOSYL-TRANSFERASE TMTC2"/>
    <property type="match status" value="1"/>
</dbReference>
<evidence type="ECO:0000259" key="3">
    <source>
        <dbReference type="PROSITE" id="PS50943"/>
    </source>
</evidence>
<dbReference type="InterPro" id="IPR011990">
    <property type="entry name" value="TPR-like_helical_dom_sf"/>
</dbReference>
<dbReference type="Pfam" id="PF01381">
    <property type="entry name" value="HTH_3"/>
    <property type="match status" value="1"/>
</dbReference>
<dbReference type="EMBL" id="CDGJ01000096">
    <property type="protein sequence ID" value="CEJ08865.1"/>
    <property type="molecule type" value="Genomic_DNA"/>
</dbReference>
<gene>
    <name evidence="4" type="ORF">DEACI_2101</name>
    <name evidence="5" type="ORF">DEACI_3346</name>
</gene>
<organism evidence="4">
    <name type="scientific">Acididesulfobacillus acetoxydans</name>
    <dbReference type="NCBI Taxonomy" id="1561005"/>
    <lineage>
        <taxon>Bacteria</taxon>
        <taxon>Bacillati</taxon>
        <taxon>Bacillota</taxon>
        <taxon>Clostridia</taxon>
        <taxon>Eubacteriales</taxon>
        <taxon>Peptococcaceae</taxon>
        <taxon>Acididesulfobacillus</taxon>
    </lineage>
</organism>
<keyword evidence="1" id="KW-0802">TPR repeat</keyword>
<dbReference type="RefSeq" id="WP_240984962.1">
    <property type="nucleotide sequence ID" value="NZ_CDGJ01000096.1"/>
</dbReference>
<dbReference type="PANTHER" id="PTHR44216:SF3">
    <property type="entry name" value="PROTEIN O-MANNOSYL-TRANSFERASE TMTC2"/>
    <property type="match status" value="1"/>
</dbReference>
<evidence type="ECO:0000256" key="2">
    <source>
        <dbReference type="SAM" id="MobiDB-lite"/>
    </source>
</evidence>
<evidence type="ECO:0000313" key="4">
    <source>
        <dbReference type="EMBL" id="CAA7601434.1"/>
    </source>
</evidence>
<feature type="region of interest" description="Disordered" evidence="2">
    <location>
        <begin position="61"/>
        <end position="82"/>
    </location>
</feature>
<reference evidence="4" key="2">
    <citation type="submission" date="2020-01" db="EMBL/GenBank/DDBJ databases">
        <authorList>
            <person name="Hornung B."/>
        </authorList>
    </citation>
    <scope>NUCLEOTIDE SEQUENCE</scope>
    <source>
        <strain evidence="4">PacBioINE</strain>
    </source>
</reference>
<dbReference type="PROSITE" id="PS50943">
    <property type="entry name" value="HTH_CROC1"/>
    <property type="match status" value="1"/>
</dbReference>
<dbReference type="SUPFAM" id="SSF48452">
    <property type="entry name" value="TPR-like"/>
    <property type="match status" value="2"/>
</dbReference>
<dbReference type="GO" id="GO:0000030">
    <property type="term" value="F:mannosyltransferase activity"/>
    <property type="evidence" value="ECO:0007669"/>
    <property type="project" value="TreeGrafter"/>
</dbReference>
<evidence type="ECO:0000256" key="1">
    <source>
        <dbReference type="PROSITE-ProRule" id="PRU00339"/>
    </source>
</evidence>